<dbReference type="Proteomes" id="UP001341444">
    <property type="component" value="Unassembled WGS sequence"/>
</dbReference>
<proteinExistence type="predicted"/>
<evidence type="ECO:0000313" key="9">
    <source>
        <dbReference type="EMBL" id="MED1202584.1"/>
    </source>
</evidence>
<keyword evidence="4 7" id="KW-0812">Transmembrane</keyword>
<evidence type="ECO:0000256" key="3">
    <source>
        <dbReference type="ARBA" id="ARBA00022475"/>
    </source>
</evidence>
<name>A0ABU6MDS4_9BACI</name>
<evidence type="ECO:0000259" key="8">
    <source>
        <dbReference type="PROSITE" id="PS50850"/>
    </source>
</evidence>
<feature type="transmembrane region" description="Helical" evidence="7">
    <location>
        <begin position="381"/>
        <end position="399"/>
    </location>
</feature>
<keyword evidence="2" id="KW-0813">Transport</keyword>
<sequence length="408" mass="44718">MNTQVLIKKQALIANKKFIFLMLVRTLTGLSFGIYLLGESWYVVNELNMKTYLGIILMLTSIPRLFLMFFGGILSDKYSKTNIMFVSLITRGLLVFTLVGLITTKNANIPVLLLYAFLFGNLDALFYPANSSIVSEVVDKEELTRANSFLQSTNLFSTMVSPILAGILLSIGSFTILFSVTGLLLLLSGISVFFINTSSPIHQKNEESVIENLKSGYRFVRKDTLLTSLMAIILIVNLFIVGPVNIALPLIVDERLGASALNLSFMQCSLFLGMLGATIVFSIINVRKKRGMIILSAMILSGFCILTLGLIHNLFQGLFSLAVYGVCISVSSLIIAIIQENTPSEKMGRVMGLTSTASLGLTPLSYGLTSLALFLKIPMSHILIACGCLVVIISSYIMWRINVVRVAD</sequence>
<feature type="transmembrane region" description="Helical" evidence="7">
    <location>
        <begin position="83"/>
        <end position="103"/>
    </location>
</feature>
<feature type="transmembrane region" description="Helical" evidence="7">
    <location>
        <begin position="291"/>
        <end position="311"/>
    </location>
</feature>
<evidence type="ECO:0000256" key="7">
    <source>
        <dbReference type="SAM" id="Phobius"/>
    </source>
</evidence>
<keyword evidence="5 7" id="KW-1133">Transmembrane helix</keyword>
<dbReference type="InterPro" id="IPR011701">
    <property type="entry name" value="MFS"/>
</dbReference>
<comment type="caution">
    <text evidence="9">The sequence shown here is derived from an EMBL/GenBank/DDBJ whole genome shotgun (WGS) entry which is preliminary data.</text>
</comment>
<feature type="transmembrane region" description="Helical" evidence="7">
    <location>
        <begin position="18"/>
        <end position="37"/>
    </location>
</feature>
<dbReference type="SUPFAM" id="SSF103473">
    <property type="entry name" value="MFS general substrate transporter"/>
    <property type="match status" value="1"/>
</dbReference>
<dbReference type="PANTHER" id="PTHR23513">
    <property type="entry name" value="INTEGRAL MEMBRANE EFFLUX PROTEIN-RELATED"/>
    <property type="match status" value="1"/>
</dbReference>
<comment type="subcellular location">
    <subcellularLocation>
        <location evidence="1">Cell membrane</location>
        <topology evidence="1">Multi-pass membrane protein</topology>
    </subcellularLocation>
</comment>
<evidence type="ECO:0000256" key="5">
    <source>
        <dbReference type="ARBA" id="ARBA00022989"/>
    </source>
</evidence>
<dbReference type="CDD" id="cd06173">
    <property type="entry name" value="MFS_MefA_like"/>
    <property type="match status" value="1"/>
</dbReference>
<dbReference type="PROSITE" id="PS50850">
    <property type="entry name" value="MFS"/>
    <property type="match status" value="1"/>
</dbReference>
<feature type="transmembrane region" description="Helical" evidence="7">
    <location>
        <begin position="174"/>
        <end position="195"/>
    </location>
</feature>
<dbReference type="PANTHER" id="PTHR23513:SF6">
    <property type="entry name" value="MAJOR FACILITATOR SUPERFAMILY ASSOCIATED DOMAIN-CONTAINING PROTEIN"/>
    <property type="match status" value="1"/>
</dbReference>
<evidence type="ECO:0000256" key="2">
    <source>
        <dbReference type="ARBA" id="ARBA00022448"/>
    </source>
</evidence>
<evidence type="ECO:0000256" key="1">
    <source>
        <dbReference type="ARBA" id="ARBA00004651"/>
    </source>
</evidence>
<dbReference type="InterPro" id="IPR020846">
    <property type="entry name" value="MFS_dom"/>
</dbReference>
<organism evidence="9 10">
    <name type="scientific">Heyndrickxia acidicola</name>
    <dbReference type="NCBI Taxonomy" id="209389"/>
    <lineage>
        <taxon>Bacteria</taxon>
        <taxon>Bacillati</taxon>
        <taxon>Bacillota</taxon>
        <taxon>Bacilli</taxon>
        <taxon>Bacillales</taxon>
        <taxon>Bacillaceae</taxon>
        <taxon>Heyndrickxia</taxon>
    </lineage>
</organism>
<dbReference type="Pfam" id="PF07690">
    <property type="entry name" value="MFS_1"/>
    <property type="match status" value="1"/>
</dbReference>
<dbReference type="InterPro" id="IPR036259">
    <property type="entry name" value="MFS_trans_sf"/>
</dbReference>
<accession>A0ABU6MDS4</accession>
<reference evidence="9 10" key="1">
    <citation type="submission" date="2023-03" db="EMBL/GenBank/DDBJ databases">
        <title>Bacillus Genome Sequencing.</title>
        <authorList>
            <person name="Dunlap C."/>
        </authorList>
    </citation>
    <scope>NUCLEOTIDE SEQUENCE [LARGE SCALE GENOMIC DNA]</scope>
    <source>
        <strain evidence="9 10">B-23453</strain>
    </source>
</reference>
<evidence type="ECO:0000313" key="10">
    <source>
        <dbReference type="Proteomes" id="UP001341444"/>
    </source>
</evidence>
<dbReference type="EMBL" id="JARMAB010000006">
    <property type="protein sequence ID" value="MED1202584.1"/>
    <property type="molecule type" value="Genomic_DNA"/>
</dbReference>
<evidence type="ECO:0000256" key="4">
    <source>
        <dbReference type="ARBA" id="ARBA00022692"/>
    </source>
</evidence>
<feature type="transmembrane region" description="Helical" evidence="7">
    <location>
        <begin position="224"/>
        <end position="252"/>
    </location>
</feature>
<feature type="transmembrane region" description="Helical" evidence="7">
    <location>
        <begin position="264"/>
        <end position="284"/>
    </location>
</feature>
<keyword evidence="3" id="KW-1003">Cell membrane</keyword>
<feature type="domain" description="Major facilitator superfamily (MFS) profile" evidence="8">
    <location>
        <begin position="17"/>
        <end position="403"/>
    </location>
</feature>
<gene>
    <name evidence="9" type="ORF">P4T90_05690</name>
</gene>
<evidence type="ECO:0000256" key="6">
    <source>
        <dbReference type="ARBA" id="ARBA00023136"/>
    </source>
</evidence>
<feature type="transmembrane region" description="Helical" evidence="7">
    <location>
        <begin position="350"/>
        <end position="375"/>
    </location>
</feature>
<keyword evidence="10" id="KW-1185">Reference proteome</keyword>
<dbReference type="RefSeq" id="WP_066265408.1">
    <property type="nucleotide sequence ID" value="NZ_JARMAB010000006.1"/>
</dbReference>
<feature type="transmembrane region" description="Helical" evidence="7">
    <location>
        <begin position="49"/>
        <end position="71"/>
    </location>
</feature>
<dbReference type="Gene3D" id="1.20.1250.20">
    <property type="entry name" value="MFS general substrate transporter like domains"/>
    <property type="match status" value="1"/>
</dbReference>
<protein>
    <submittedName>
        <fullName evidence="9">MFS transporter</fullName>
    </submittedName>
</protein>
<keyword evidence="6 7" id="KW-0472">Membrane</keyword>
<feature type="transmembrane region" description="Helical" evidence="7">
    <location>
        <begin position="317"/>
        <end position="338"/>
    </location>
</feature>